<keyword evidence="1" id="KW-1133">Transmembrane helix</keyword>
<evidence type="ECO:0000313" key="2">
    <source>
        <dbReference type="EMBL" id="PKK61209.1"/>
    </source>
</evidence>
<keyword evidence="1" id="KW-0472">Membrane</keyword>
<name>A0A2N1MHY3_9GLOM</name>
<evidence type="ECO:0000256" key="1">
    <source>
        <dbReference type="SAM" id="Phobius"/>
    </source>
</evidence>
<comment type="caution">
    <text evidence="2">The sequence shown here is derived from an EMBL/GenBank/DDBJ whole genome shotgun (WGS) entry which is preliminary data.</text>
</comment>
<dbReference type="EMBL" id="LLXL01002303">
    <property type="protein sequence ID" value="PKK61209.1"/>
    <property type="molecule type" value="Genomic_DNA"/>
</dbReference>
<feature type="transmembrane region" description="Helical" evidence="1">
    <location>
        <begin position="28"/>
        <end position="46"/>
    </location>
</feature>
<evidence type="ECO:0000313" key="3">
    <source>
        <dbReference type="Proteomes" id="UP000233469"/>
    </source>
</evidence>
<proteinExistence type="predicted"/>
<sequence length="85" mass="10097">MDFLFLFSLEIGALVSFRFSRRSSFHGYFFFFLLSFYYFNPLLIISNFLQSDGRTVLDLDDIKVDGLFRSFRLTFCFLGLLLTIF</sequence>
<dbReference type="AlphaFoldDB" id="A0A2N1MHY3"/>
<organism evidence="2 3">
    <name type="scientific">Rhizophagus irregularis</name>
    <dbReference type="NCBI Taxonomy" id="588596"/>
    <lineage>
        <taxon>Eukaryota</taxon>
        <taxon>Fungi</taxon>
        <taxon>Fungi incertae sedis</taxon>
        <taxon>Mucoromycota</taxon>
        <taxon>Glomeromycotina</taxon>
        <taxon>Glomeromycetes</taxon>
        <taxon>Glomerales</taxon>
        <taxon>Glomeraceae</taxon>
        <taxon>Rhizophagus</taxon>
    </lineage>
</organism>
<accession>A0A2N1MHY3</accession>
<keyword evidence="1" id="KW-0812">Transmembrane</keyword>
<reference evidence="2 3" key="1">
    <citation type="submission" date="2016-04" db="EMBL/GenBank/DDBJ databases">
        <title>Genome analyses suggest a sexual origin of heterokaryosis in a supposedly ancient asexual fungus.</title>
        <authorList>
            <person name="Ropars J."/>
            <person name="Sedzielewska K."/>
            <person name="Noel J."/>
            <person name="Charron P."/>
            <person name="Farinelli L."/>
            <person name="Marton T."/>
            <person name="Kruger M."/>
            <person name="Pelin A."/>
            <person name="Brachmann A."/>
            <person name="Corradi N."/>
        </authorList>
    </citation>
    <scope>NUCLEOTIDE SEQUENCE [LARGE SCALE GENOMIC DNA]</scope>
    <source>
        <strain evidence="2 3">C2</strain>
    </source>
</reference>
<dbReference type="Proteomes" id="UP000233469">
    <property type="component" value="Unassembled WGS sequence"/>
</dbReference>
<protein>
    <submittedName>
        <fullName evidence="2">Uncharacterized protein</fullName>
    </submittedName>
</protein>
<reference evidence="2 3" key="2">
    <citation type="submission" date="2017-10" db="EMBL/GenBank/DDBJ databases">
        <title>Extensive intraspecific genome diversity in a model arbuscular mycorrhizal fungus.</title>
        <authorList>
            <person name="Chen E.C.H."/>
            <person name="Morin E."/>
            <person name="Baudet D."/>
            <person name="Noel J."/>
            <person name="Ndikumana S."/>
            <person name="Charron P."/>
            <person name="St-Onge C."/>
            <person name="Giorgi J."/>
            <person name="Grigoriev I.V."/>
            <person name="Roux C."/>
            <person name="Martin F.M."/>
            <person name="Corradi N."/>
        </authorList>
    </citation>
    <scope>NUCLEOTIDE SEQUENCE [LARGE SCALE GENOMIC DNA]</scope>
    <source>
        <strain evidence="2 3">C2</strain>
    </source>
</reference>
<gene>
    <name evidence="2" type="ORF">RhiirC2_223740</name>
</gene>